<evidence type="ECO:0000313" key="1">
    <source>
        <dbReference type="EMBL" id="NVZ11282.1"/>
    </source>
</evidence>
<comment type="caution">
    <text evidence="1">The sequence shown here is derived from an EMBL/GenBank/DDBJ whole genome shotgun (WGS) entry which is preliminary data.</text>
</comment>
<accession>A0A850RJK2</accession>
<gene>
    <name evidence="1" type="ORF">HW932_18690</name>
</gene>
<evidence type="ECO:0000313" key="2">
    <source>
        <dbReference type="Proteomes" id="UP000592294"/>
    </source>
</evidence>
<evidence type="ECO:0008006" key="3">
    <source>
        <dbReference type="Google" id="ProtNLM"/>
    </source>
</evidence>
<dbReference type="AlphaFoldDB" id="A0A850RJK2"/>
<protein>
    <recommendedName>
        <fullName evidence="3">Bacteriophage lambda Replication protein O N-terminal domain-containing protein</fullName>
    </recommendedName>
</protein>
<dbReference type="EMBL" id="JABZEO010000018">
    <property type="protein sequence ID" value="NVZ11282.1"/>
    <property type="molecule type" value="Genomic_DNA"/>
</dbReference>
<organism evidence="1 2">
    <name type="scientific">Allochromatium humboldtianum</name>
    <dbReference type="NCBI Taxonomy" id="504901"/>
    <lineage>
        <taxon>Bacteria</taxon>
        <taxon>Pseudomonadati</taxon>
        <taxon>Pseudomonadota</taxon>
        <taxon>Gammaproteobacteria</taxon>
        <taxon>Chromatiales</taxon>
        <taxon>Chromatiaceae</taxon>
        <taxon>Allochromatium</taxon>
    </lineage>
</organism>
<dbReference type="Proteomes" id="UP000592294">
    <property type="component" value="Unassembled WGS sequence"/>
</dbReference>
<sequence length="95" mass="11131">MRSSDTEMLFIDIAEDQSLSVHARLVLVWAFGNRHESRFRVSHIRDSLGISEGTWRRIRAELVLRKILTVKRKFKSGIITWDIKFNFDAITPKES</sequence>
<name>A0A850RJK2_9GAMM</name>
<proteinExistence type="predicted"/>
<dbReference type="RefSeq" id="WP_176977980.1">
    <property type="nucleotide sequence ID" value="NZ_JABZEO010000018.1"/>
</dbReference>
<reference evidence="1 2" key="1">
    <citation type="submission" date="2020-06" db="EMBL/GenBank/DDBJ databases">
        <title>Whole-genome sequence of Allochromatium humboldtianum DSM 21881, type strain.</title>
        <authorList>
            <person name="Kyndt J.A."/>
            <person name="Meyer T.E."/>
        </authorList>
    </citation>
    <scope>NUCLEOTIDE SEQUENCE [LARGE SCALE GENOMIC DNA]</scope>
    <source>
        <strain evidence="1 2">DSM 21881</strain>
    </source>
</reference>
<keyword evidence="2" id="KW-1185">Reference proteome</keyword>